<dbReference type="GO" id="GO:0097193">
    <property type="term" value="P:intrinsic apoptotic signaling pathway"/>
    <property type="evidence" value="ECO:0007669"/>
    <property type="project" value="InterPro"/>
</dbReference>
<evidence type="ECO:0000313" key="2">
    <source>
        <dbReference type="EMBL" id="KAK9962157.1"/>
    </source>
</evidence>
<dbReference type="GO" id="GO:0090200">
    <property type="term" value="P:positive regulation of release of cytochrome c from mitochondria"/>
    <property type="evidence" value="ECO:0007669"/>
    <property type="project" value="InterPro"/>
</dbReference>
<feature type="region of interest" description="Disordered" evidence="1">
    <location>
        <begin position="47"/>
        <end position="128"/>
    </location>
</feature>
<evidence type="ECO:0008006" key="4">
    <source>
        <dbReference type="Google" id="ProtNLM"/>
    </source>
</evidence>
<dbReference type="EMBL" id="JAWDJR010000015">
    <property type="protein sequence ID" value="KAK9962157.1"/>
    <property type="molecule type" value="Genomic_DNA"/>
</dbReference>
<feature type="region of interest" description="Disordered" evidence="1">
    <location>
        <begin position="1"/>
        <end position="21"/>
    </location>
</feature>
<comment type="caution">
    <text evidence="2">The sequence shown here is derived from an EMBL/GenBank/DDBJ whole genome shotgun (WGS) entry which is preliminary data.</text>
</comment>
<feature type="compositionally biased region" description="Basic and acidic residues" evidence="1">
    <location>
        <begin position="1"/>
        <end position="14"/>
    </location>
</feature>
<dbReference type="AlphaFoldDB" id="A0AAW1ZMH9"/>
<evidence type="ECO:0000256" key="1">
    <source>
        <dbReference type="SAM" id="MobiDB-lite"/>
    </source>
</evidence>
<feature type="compositionally biased region" description="Low complexity" evidence="1">
    <location>
        <begin position="109"/>
        <end position="120"/>
    </location>
</feature>
<dbReference type="GO" id="GO:0043065">
    <property type="term" value="P:positive regulation of apoptotic process"/>
    <property type="evidence" value="ECO:0007669"/>
    <property type="project" value="InterPro"/>
</dbReference>
<accession>A0AAW1ZMH9</accession>
<sequence>MARPEMESRVDDRNPGAPNSCRMEVLRQDAWPSGSIIQPCHRHRTIATQTSTVSAPLPHVPTQDAFSSDSVQQQDSLLRDNTGTEQELSSPRERLLPLPDLVGDHSSSSEDSSGSSTSEDNPSLEEQTVERVALKLRTIGDEMNAVFLQRNAAPRWHNWRGLYHGLVTFVADTINAFYQHGLR</sequence>
<feature type="compositionally biased region" description="Low complexity" evidence="1">
    <location>
        <begin position="63"/>
        <end position="80"/>
    </location>
</feature>
<dbReference type="PANTHER" id="PTHR28639:SF1">
    <property type="entry name" value="BCL-2-BINDING COMPONENT 3, ISOFORMS 3_4"/>
    <property type="match status" value="1"/>
</dbReference>
<dbReference type="Proteomes" id="UP001479290">
    <property type="component" value="Unassembled WGS sequence"/>
</dbReference>
<protein>
    <recommendedName>
        <fullName evidence="4">BCL2 binding component 3</fullName>
    </recommendedName>
</protein>
<evidence type="ECO:0000313" key="3">
    <source>
        <dbReference type="Proteomes" id="UP001479290"/>
    </source>
</evidence>
<dbReference type="PANTHER" id="PTHR28639">
    <property type="entry name" value="BCL-2-BINDING COMPONENT 3"/>
    <property type="match status" value="1"/>
</dbReference>
<reference evidence="2 3" key="1">
    <citation type="submission" date="2024-05" db="EMBL/GenBank/DDBJ databases">
        <title>A high-quality chromosomal-level genome assembly of Topmouth culter (Culter alburnus).</title>
        <authorList>
            <person name="Zhao H."/>
        </authorList>
    </citation>
    <scope>NUCLEOTIDE SEQUENCE [LARGE SCALE GENOMIC DNA]</scope>
    <source>
        <strain evidence="2">CATC2023</strain>
        <tissue evidence="2">Muscle</tissue>
    </source>
</reference>
<proteinExistence type="predicted"/>
<name>A0AAW1ZMH9_CULAL</name>
<organism evidence="2 3">
    <name type="scientific">Culter alburnus</name>
    <name type="common">Topmouth culter</name>
    <dbReference type="NCBI Taxonomy" id="194366"/>
    <lineage>
        <taxon>Eukaryota</taxon>
        <taxon>Metazoa</taxon>
        <taxon>Chordata</taxon>
        <taxon>Craniata</taxon>
        <taxon>Vertebrata</taxon>
        <taxon>Euteleostomi</taxon>
        <taxon>Actinopterygii</taxon>
        <taxon>Neopterygii</taxon>
        <taxon>Teleostei</taxon>
        <taxon>Ostariophysi</taxon>
        <taxon>Cypriniformes</taxon>
        <taxon>Xenocyprididae</taxon>
        <taxon>Xenocypridinae</taxon>
        <taxon>Culter</taxon>
    </lineage>
</organism>
<dbReference type="InterPro" id="IPR031661">
    <property type="entry name" value="Bbc3"/>
</dbReference>
<gene>
    <name evidence="2" type="ORF">ABG768_007535</name>
</gene>
<keyword evidence="3" id="KW-1185">Reference proteome</keyword>
<dbReference type="GO" id="GO:0005739">
    <property type="term" value="C:mitochondrion"/>
    <property type="evidence" value="ECO:0007669"/>
    <property type="project" value="InterPro"/>
</dbReference>